<evidence type="ECO:0000256" key="3">
    <source>
        <dbReference type="ARBA" id="ARBA00022485"/>
    </source>
</evidence>
<dbReference type="SMART" id="SM00525">
    <property type="entry name" value="FES"/>
    <property type="match status" value="1"/>
</dbReference>
<evidence type="ECO:0000256" key="4">
    <source>
        <dbReference type="ARBA" id="ARBA00022723"/>
    </source>
</evidence>
<dbReference type="GO" id="GO:0003906">
    <property type="term" value="F:DNA-(apurinic or apyrimidinic site) endonuclease activity"/>
    <property type="evidence" value="ECO:0007669"/>
    <property type="project" value="TreeGrafter"/>
</dbReference>
<keyword evidence="9" id="KW-0234">DNA repair</keyword>
<evidence type="ECO:0000256" key="10">
    <source>
        <dbReference type="ARBA" id="ARBA00023239"/>
    </source>
</evidence>
<keyword evidence="4" id="KW-0479">Metal-binding</keyword>
<evidence type="ECO:0000313" key="12">
    <source>
        <dbReference type="EMBL" id="BDI28031.1"/>
    </source>
</evidence>
<dbReference type="GO" id="GO:0006289">
    <property type="term" value="P:nucleotide-excision repair"/>
    <property type="evidence" value="ECO:0007669"/>
    <property type="project" value="TreeGrafter"/>
</dbReference>
<protein>
    <submittedName>
        <fullName evidence="12">Endonuclease III</fullName>
    </submittedName>
</protein>
<dbReference type="EMBL" id="AP025739">
    <property type="protein sequence ID" value="BDI28031.1"/>
    <property type="molecule type" value="Genomic_DNA"/>
</dbReference>
<keyword evidence="6" id="KW-0378">Hydrolase</keyword>
<dbReference type="Pfam" id="PF00633">
    <property type="entry name" value="HHH"/>
    <property type="match status" value="1"/>
</dbReference>
<dbReference type="PANTHER" id="PTHR43286:SF1">
    <property type="entry name" value="ENDONUCLEASE III-LIKE PROTEIN 1"/>
    <property type="match status" value="1"/>
</dbReference>
<dbReference type="InterPro" id="IPR003651">
    <property type="entry name" value="Endonuclease3_FeS-loop_motif"/>
</dbReference>
<dbReference type="KEGG" id="ccot:CCAX7_000820"/>
<dbReference type="FunCoup" id="A0A402CRJ9">
    <property type="interactions" value="416"/>
</dbReference>
<keyword evidence="7" id="KW-0408">Iron</keyword>
<name>A0A402CRJ9_9BACT</name>
<dbReference type="GO" id="GO:0016829">
    <property type="term" value="F:lyase activity"/>
    <property type="evidence" value="ECO:0007669"/>
    <property type="project" value="UniProtKB-KW"/>
</dbReference>
<evidence type="ECO:0000256" key="8">
    <source>
        <dbReference type="ARBA" id="ARBA00023014"/>
    </source>
</evidence>
<dbReference type="InterPro" id="IPR023170">
    <property type="entry name" value="HhH_base_excis_C"/>
</dbReference>
<dbReference type="PROSITE" id="PS01155">
    <property type="entry name" value="ENDONUCLEASE_III_2"/>
    <property type="match status" value="1"/>
</dbReference>
<dbReference type="GO" id="GO:0006285">
    <property type="term" value="P:base-excision repair, AP site formation"/>
    <property type="evidence" value="ECO:0007669"/>
    <property type="project" value="TreeGrafter"/>
</dbReference>
<dbReference type="PIRSF" id="PIRSF001435">
    <property type="entry name" value="Nth"/>
    <property type="match status" value="1"/>
</dbReference>
<keyword evidence="12" id="KW-0255">Endonuclease</keyword>
<dbReference type="PANTHER" id="PTHR43286">
    <property type="entry name" value="ENDONUCLEASE III-LIKE PROTEIN 1"/>
    <property type="match status" value="1"/>
</dbReference>
<keyword evidence="12" id="KW-0540">Nuclease</keyword>
<evidence type="ECO:0000313" key="13">
    <source>
        <dbReference type="Proteomes" id="UP000287394"/>
    </source>
</evidence>
<dbReference type="AlphaFoldDB" id="A0A402CRJ9"/>
<dbReference type="Gene3D" id="1.10.1670.10">
    <property type="entry name" value="Helix-hairpin-Helix base-excision DNA repair enzymes (C-terminal)"/>
    <property type="match status" value="1"/>
</dbReference>
<reference evidence="12 13" key="1">
    <citation type="journal article" date="2019" name="Int. J. Syst. Evol. Microbiol.">
        <title>Capsulimonas corticalis gen. nov., sp. nov., an aerobic capsulated bacterium, of a novel bacterial order, Capsulimonadales ord. nov., of the class Armatimonadia of the phylum Armatimonadetes.</title>
        <authorList>
            <person name="Li J."/>
            <person name="Kudo C."/>
            <person name="Tonouchi A."/>
        </authorList>
    </citation>
    <scope>NUCLEOTIDE SEQUENCE [LARGE SCALE GENOMIC DNA]</scope>
    <source>
        <strain evidence="12 13">AX-7</strain>
    </source>
</reference>
<evidence type="ECO:0000256" key="6">
    <source>
        <dbReference type="ARBA" id="ARBA00022801"/>
    </source>
</evidence>
<dbReference type="Pfam" id="PF00730">
    <property type="entry name" value="HhH-GPD"/>
    <property type="match status" value="1"/>
</dbReference>
<dbReference type="GO" id="GO:0051539">
    <property type="term" value="F:4 iron, 4 sulfur cluster binding"/>
    <property type="evidence" value="ECO:0007669"/>
    <property type="project" value="UniProtKB-KW"/>
</dbReference>
<keyword evidence="11" id="KW-0326">Glycosidase</keyword>
<dbReference type="RefSeq" id="WP_119319990.1">
    <property type="nucleotide sequence ID" value="NZ_AP025739.1"/>
</dbReference>
<dbReference type="Proteomes" id="UP000287394">
    <property type="component" value="Chromosome"/>
</dbReference>
<accession>A0A402CRJ9</accession>
<gene>
    <name evidence="12" type="ORF">CCAX7_000820</name>
</gene>
<evidence type="ECO:0000256" key="11">
    <source>
        <dbReference type="ARBA" id="ARBA00023295"/>
    </source>
</evidence>
<dbReference type="Gene3D" id="1.10.340.30">
    <property type="entry name" value="Hypothetical protein, domain 2"/>
    <property type="match status" value="1"/>
</dbReference>
<evidence type="ECO:0000256" key="7">
    <source>
        <dbReference type="ARBA" id="ARBA00023004"/>
    </source>
</evidence>
<dbReference type="SMART" id="SM00478">
    <property type="entry name" value="ENDO3c"/>
    <property type="match status" value="1"/>
</dbReference>
<comment type="cofactor">
    <cofactor evidence="1">
        <name>[4Fe-4S] cluster</name>
        <dbReference type="ChEBI" id="CHEBI:49883"/>
    </cofactor>
</comment>
<keyword evidence="10" id="KW-0456">Lyase</keyword>
<keyword evidence="8" id="KW-0411">Iron-sulfur</keyword>
<comment type="similarity">
    <text evidence="2">Belongs to the Nth/MutY family.</text>
</comment>
<dbReference type="InterPro" id="IPR003265">
    <property type="entry name" value="HhH-GPD_domain"/>
</dbReference>
<dbReference type="InterPro" id="IPR000445">
    <property type="entry name" value="HhH_motif"/>
</dbReference>
<evidence type="ECO:0000256" key="2">
    <source>
        <dbReference type="ARBA" id="ARBA00008343"/>
    </source>
</evidence>
<dbReference type="InterPro" id="IPR011257">
    <property type="entry name" value="DNA_glycosylase"/>
</dbReference>
<dbReference type="GO" id="GO:0000703">
    <property type="term" value="F:oxidized pyrimidine nucleobase lesion DNA N-glycosylase activity"/>
    <property type="evidence" value="ECO:0007669"/>
    <property type="project" value="TreeGrafter"/>
</dbReference>
<evidence type="ECO:0000256" key="5">
    <source>
        <dbReference type="ARBA" id="ARBA00022763"/>
    </source>
</evidence>
<dbReference type="OrthoDB" id="9800977at2"/>
<dbReference type="GO" id="GO:0046872">
    <property type="term" value="F:metal ion binding"/>
    <property type="evidence" value="ECO:0007669"/>
    <property type="project" value="UniProtKB-KW"/>
</dbReference>
<keyword evidence="3" id="KW-0004">4Fe-4S</keyword>
<dbReference type="FunFam" id="1.10.340.30:FF:000001">
    <property type="entry name" value="Endonuclease III"/>
    <property type="match status" value="1"/>
</dbReference>
<dbReference type="InterPro" id="IPR004036">
    <property type="entry name" value="Endonuclease-III-like_CS2"/>
</dbReference>
<dbReference type="SUPFAM" id="SSF48150">
    <property type="entry name" value="DNA-glycosylase"/>
    <property type="match status" value="1"/>
</dbReference>
<dbReference type="CDD" id="cd00056">
    <property type="entry name" value="ENDO3c"/>
    <property type="match status" value="1"/>
</dbReference>
<evidence type="ECO:0000256" key="9">
    <source>
        <dbReference type="ARBA" id="ARBA00023204"/>
    </source>
</evidence>
<proteinExistence type="inferred from homology"/>
<dbReference type="GO" id="GO:0003677">
    <property type="term" value="F:DNA binding"/>
    <property type="evidence" value="ECO:0007669"/>
    <property type="project" value="InterPro"/>
</dbReference>
<organism evidence="12 13">
    <name type="scientific">Capsulimonas corticalis</name>
    <dbReference type="NCBI Taxonomy" id="2219043"/>
    <lineage>
        <taxon>Bacteria</taxon>
        <taxon>Bacillati</taxon>
        <taxon>Armatimonadota</taxon>
        <taxon>Armatimonadia</taxon>
        <taxon>Capsulimonadales</taxon>
        <taxon>Capsulimonadaceae</taxon>
        <taxon>Capsulimonas</taxon>
    </lineage>
</organism>
<keyword evidence="5" id="KW-0227">DNA damage</keyword>
<sequence length="213" mass="23901">MSTENIRTVMEILAATYHGRGSVELGDPYKVLTATVISQRTREEQTTAVSNRVFARYPDIPSLADADESELFPLLNGSQYPEAKAPRLIAMAKILRDKHDGKVPNDIDALLELPGVGRKTANCVLIYAFEREALCVDIHCHRISNRLGWVKTQTPDQTEKALEKVMPRDLWAGSNRLFLQHGRAICLPSIPKCSECPVREWCEYGQDPATPKR</sequence>
<evidence type="ECO:0000256" key="1">
    <source>
        <dbReference type="ARBA" id="ARBA00001966"/>
    </source>
</evidence>
<keyword evidence="13" id="KW-1185">Reference proteome</keyword>